<keyword evidence="12" id="KW-1185">Reference proteome</keyword>
<dbReference type="Pfam" id="PF00005">
    <property type="entry name" value="ABC_tran"/>
    <property type="match status" value="1"/>
</dbReference>
<dbReference type="InterPro" id="IPR003593">
    <property type="entry name" value="AAA+_ATPase"/>
</dbReference>
<dbReference type="PANTHER" id="PTHR42771">
    <property type="entry name" value="IRON(3+)-HYDROXAMATE IMPORT ATP-BINDING PROTEIN FHUC"/>
    <property type="match status" value="1"/>
</dbReference>
<dbReference type="AlphaFoldDB" id="A0A1W7A8I0"/>
<evidence type="ECO:0000256" key="5">
    <source>
        <dbReference type="ARBA" id="ARBA00022741"/>
    </source>
</evidence>
<proteinExistence type="predicted"/>
<gene>
    <name evidence="11" type="primary">yusV_1</name>
    <name evidence="11" type="ORF">MCCS_02860</name>
</gene>
<keyword evidence="8" id="KW-0406">Ion transport</keyword>
<evidence type="ECO:0000259" key="10">
    <source>
        <dbReference type="PROSITE" id="PS50893"/>
    </source>
</evidence>
<protein>
    <submittedName>
        <fullName evidence="11">Putative siderophore transport system ATP-binding protein YusV</fullName>
    </submittedName>
</protein>
<keyword evidence="6 11" id="KW-0067">ATP-binding</keyword>
<sequence>MSRLQGSKVTISYGDKDIVKSLDISIPDHKVTSIIGPNGCGKSTLLKGLSRILSVKTGEIILDGKSIHQQSTKEVAKKIAVLPQSPDVSDGLSVEELVSYGRFPYQKGFGRLTAEDKKEIDWALRVTGTWDYKMRNVNDLSGGQRQRVWIAMALAQKTDIIFLDEPTTYLDISHQLEILELVQTLNREEGCTIVMVLHDINQAIRFSDHLIAMRDGEIIKEGAPEEVLTKDILAKVFNIDAELSKDPRNGKPMLVTYDLLCRHYVKDADENYE</sequence>
<evidence type="ECO:0000256" key="7">
    <source>
        <dbReference type="ARBA" id="ARBA00023004"/>
    </source>
</evidence>
<dbReference type="SMART" id="SM00382">
    <property type="entry name" value="AAA"/>
    <property type="match status" value="1"/>
</dbReference>
<dbReference type="InterPro" id="IPR027417">
    <property type="entry name" value="P-loop_NTPase"/>
</dbReference>
<dbReference type="GO" id="GO:0005886">
    <property type="term" value="C:plasma membrane"/>
    <property type="evidence" value="ECO:0007669"/>
    <property type="project" value="UniProtKB-SubCell"/>
</dbReference>
<evidence type="ECO:0000256" key="4">
    <source>
        <dbReference type="ARBA" id="ARBA00022496"/>
    </source>
</evidence>
<evidence type="ECO:0000313" key="11">
    <source>
        <dbReference type="EMBL" id="ARQ05955.1"/>
    </source>
</evidence>
<dbReference type="CDD" id="cd03214">
    <property type="entry name" value="ABC_Iron-Siderophores_B12_Hemin"/>
    <property type="match status" value="1"/>
</dbReference>
<dbReference type="GO" id="GO:0005524">
    <property type="term" value="F:ATP binding"/>
    <property type="evidence" value="ECO:0007669"/>
    <property type="project" value="UniProtKB-KW"/>
</dbReference>
<dbReference type="Gene3D" id="3.40.50.300">
    <property type="entry name" value="P-loop containing nucleotide triphosphate hydrolases"/>
    <property type="match status" value="1"/>
</dbReference>
<comment type="subcellular location">
    <subcellularLocation>
        <location evidence="1">Cell membrane</location>
        <topology evidence="1">Peripheral membrane protein</topology>
    </subcellularLocation>
</comment>
<keyword evidence="2" id="KW-0813">Transport</keyword>
<name>A0A1W7A8I0_9STAP</name>
<dbReference type="OrthoDB" id="9787851at2"/>
<dbReference type="InterPro" id="IPR003439">
    <property type="entry name" value="ABC_transporter-like_ATP-bd"/>
</dbReference>
<keyword evidence="5" id="KW-0547">Nucleotide-binding</keyword>
<dbReference type="STRING" id="1855823.MCCS_02860"/>
<evidence type="ECO:0000256" key="1">
    <source>
        <dbReference type="ARBA" id="ARBA00004202"/>
    </source>
</evidence>
<keyword evidence="7" id="KW-0408">Iron</keyword>
<dbReference type="GO" id="GO:0016887">
    <property type="term" value="F:ATP hydrolysis activity"/>
    <property type="evidence" value="ECO:0007669"/>
    <property type="project" value="InterPro"/>
</dbReference>
<reference evidence="11 12" key="1">
    <citation type="journal article" date="2017" name="Int. J. Syst. Evol. Microbiol.">
        <title>Macrococcus canis sp. nov., a skin bacterium associated with infections in dogs.</title>
        <authorList>
            <person name="Gobeli Brawand S."/>
            <person name="Cotting K."/>
            <person name="Gomez-Sanz E."/>
            <person name="Collaud A."/>
            <person name="Thomann A."/>
            <person name="Brodard I."/>
            <person name="Rodriguez-Campos S."/>
            <person name="Strauss C."/>
            <person name="Perreten V."/>
        </authorList>
    </citation>
    <scope>NUCLEOTIDE SEQUENCE [LARGE SCALE GENOMIC DNA]</scope>
    <source>
        <strain evidence="11 12">KM45013</strain>
    </source>
</reference>
<keyword evidence="9" id="KW-0472">Membrane</keyword>
<evidence type="ECO:0000256" key="2">
    <source>
        <dbReference type="ARBA" id="ARBA00022448"/>
    </source>
</evidence>
<dbReference type="Proteomes" id="UP000194154">
    <property type="component" value="Chromosome"/>
</dbReference>
<dbReference type="PROSITE" id="PS50893">
    <property type="entry name" value="ABC_TRANSPORTER_2"/>
    <property type="match status" value="1"/>
</dbReference>
<dbReference type="RefSeq" id="WP_086041665.1">
    <property type="nucleotide sequence ID" value="NZ_CBCRZA010000003.1"/>
</dbReference>
<dbReference type="EMBL" id="CP021059">
    <property type="protein sequence ID" value="ARQ05955.1"/>
    <property type="molecule type" value="Genomic_DNA"/>
</dbReference>
<evidence type="ECO:0000256" key="6">
    <source>
        <dbReference type="ARBA" id="ARBA00022840"/>
    </source>
</evidence>
<feature type="domain" description="ABC transporter" evidence="10">
    <location>
        <begin position="4"/>
        <end position="240"/>
    </location>
</feature>
<dbReference type="InterPro" id="IPR017871">
    <property type="entry name" value="ABC_transporter-like_CS"/>
</dbReference>
<dbReference type="PROSITE" id="PS00211">
    <property type="entry name" value="ABC_TRANSPORTER_1"/>
    <property type="match status" value="1"/>
</dbReference>
<keyword evidence="3" id="KW-1003">Cell membrane</keyword>
<dbReference type="KEGG" id="mcak:MCCS_02860"/>
<dbReference type="FunFam" id="3.40.50.300:FF:000134">
    <property type="entry name" value="Iron-enterobactin ABC transporter ATP-binding protein"/>
    <property type="match status" value="1"/>
</dbReference>
<dbReference type="GeneID" id="35294438"/>
<dbReference type="PANTHER" id="PTHR42771:SF4">
    <property type="entry name" value="IRON(3+)-HYDROXAMATE IMPORT ATP-BINDING PROTEIN FHUC"/>
    <property type="match status" value="1"/>
</dbReference>
<dbReference type="SUPFAM" id="SSF52540">
    <property type="entry name" value="P-loop containing nucleoside triphosphate hydrolases"/>
    <property type="match status" value="1"/>
</dbReference>
<dbReference type="InterPro" id="IPR051535">
    <property type="entry name" value="Siderophore_ABC-ATPase"/>
</dbReference>
<dbReference type="GO" id="GO:0006826">
    <property type="term" value="P:iron ion transport"/>
    <property type="evidence" value="ECO:0007669"/>
    <property type="project" value="UniProtKB-KW"/>
</dbReference>
<evidence type="ECO:0000256" key="9">
    <source>
        <dbReference type="ARBA" id="ARBA00023136"/>
    </source>
</evidence>
<evidence type="ECO:0000313" key="12">
    <source>
        <dbReference type="Proteomes" id="UP000194154"/>
    </source>
</evidence>
<accession>A0A1W7A8I0</accession>
<evidence type="ECO:0000256" key="8">
    <source>
        <dbReference type="ARBA" id="ARBA00023065"/>
    </source>
</evidence>
<organism evidence="11 12">
    <name type="scientific">Macrococcoides canis</name>
    <dbReference type="NCBI Taxonomy" id="1855823"/>
    <lineage>
        <taxon>Bacteria</taxon>
        <taxon>Bacillati</taxon>
        <taxon>Bacillota</taxon>
        <taxon>Bacilli</taxon>
        <taxon>Bacillales</taxon>
        <taxon>Staphylococcaceae</taxon>
        <taxon>Macrococcoides</taxon>
    </lineage>
</organism>
<evidence type="ECO:0000256" key="3">
    <source>
        <dbReference type="ARBA" id="ARBA00022475"/>
    </source>
</evidence>
<keyword evidence="4" id="KW-0410">Iron transport</keyword>